<keyword evidence="1" id="KW-1133">Transmembrane helix</keyword>
<protein>
    <submittedName>
        <fullName evidence="2">Uncharacterized protein</fullName>
    </submittedName>
</protein>
<feature type="transmembrane region" description="Helical" evidence="1">
    <location>
        <begin position="183"/>
        <end position="214"/>
    </location>
</feature>
<reference evidence="2" key="1">
    <citation type="journal article" date="2014" name="Int. J. Syst. Evol. Microbiol.">
        <title>Complete genome sequence of Corynebacterium casei LMG S-19264T (=DSM 44701T), isolated from a smear-ripened cheese.</title>
        <authorList>
            <consortium name="US DOE Joint Genome Institute (JGI-PGF)"/>
            <person name="Walter F."/>
            <person name="Albersmeier A."/>
            <person name="Kalinowski J."/>
            <person name="Ruckert C."/>
        </authorList>
    </citation>
    <scope>NUCLEOTIDE SEQUENCE</scope>
    <source>
        <strain evidence="2">VKM Ac-1321</strain>
    </source>
</reference>
<organism evidence="2 3">
    <name type="scientific">Dactylosporangium matsuzakiense</name>
    <dbReference type="NCBI Taxonomy" id="53360"/>
    <lineage>
        <taxon>Bacteria</taxon>
        <taxon>Bacillati</taxon>
        <taxon>Actinomycetota</taxon>
        <taxon>Actinomycetes</taxon>
        <taxon>Micromonosporales</taxon>
        <taxon>Micromonosporaceae</taxon>
        <taxon>Dactylosporangium</taxon>
    </lineage>
</organism>
<feature type="transmembrane region" description="Helical" evidence="1">
    <location>
        <begin position="120"/>
        <end position="141"/>
    </location>
</feature>
<keyword evidence="3" id="KW-1185">Reference proteome</keyword>
<dbReference type="EMBL" id="BSFP01000075">
    <property type="protein sequence ID" value="GLL06634.1"/>
    <property type="molecule type" value="Genomic_DNA"/>
</dbReference>
<proteinExistence type="predicted"/>
<name>A0A9W6KTX5_9ACTN</name>
<evidence type="ECO:0000256" key="1">
    <source>
        <dbReference type="SAM" id="Phobius"/>
    </source>
</evidence>
<accession>A0A9W6KTX5</accession>
<sequence>MTQPPTTPEPDEPVEVRPAAYDPSQSYVVYQAAQPPAYLQGFGIPLSTAQAGFDPMISPDYNGWWQRSTTIFKGAWKQLAILQLIGFVLTLVVVIPEGIWSLKVTADFIDAANASEATPSLTPLVAPFALLFLGTVVAGMVGSMITVAGNQIAVTVAAGQPPRLGPAFALAVRRFLPLWGWSLLSALMMLVGFCLCILPGIYLYAVFLILPAVVTFERGSGAIARCFQLVHRDFGAAIARIATIIGLTLLVGLVSYFVGQIIERTMGGVPESTFGSTSTGAQRFTITTTAIVTIAVSRLVTTLLETAMKLFTDVLTVTAYADMRAGLDPQLTTAHLAAEAGVPVAPAAEWTAPPPAAA</sequence>
<feature type="transmembrane region" description="Helical" evidence="1">
    <location>
        <begin position="79"/>
        <end position="100"/>
    </location>
</feature>
<dbReference type="AlphaFoldDB" id="A0A9W6KTX5"/>
<reference evidence="2" key="2">
    <citation type="submission" date="2023-01" db="EMBL/GenBank/DDBJ databases">
        <authorList>
            <person name="Sun Q."/>
            <person name="Evtushenko L."/>
        </authorList>
    </citation>
    <scope>NUCLEOTIDE SEQUENCE</scope>
    <source>
        <strain evidence="2">VKM Ac-1321</strain>
    </source>
</reference>
<gene>
    <name evidence="2" type="ORF">GCM10017581_083840</name>
</gene>
<comment type="caution">
    <text evidence="2">The sequence shown here is derived from an EMBL/GenBank/DDBJ whole genome shotgun (WGS) entry which is preliminary data.</text>
</comment>
<dbReference type="Proteomes" id="UP001143480">
    <property type="component" value="Unassembled WGS sequence"/>
</dbReference>
<keyword evidence="1" id="KW-0812">Transmembrane</keyword>
<keyword evidence="1" id="KW-0472">Membrane</keyword>
<feature type="transmembrane region" description="Helical" evidence="1">
    <location>
        <begin position="234"/>
        <end position="258"/>
    </location>
</feature>
<evidence type="ECO:0000313" key="3">
    <source>
        <dbReference type="Proteomes" id="UP001143480"/>
    </source>
</evidence>
<dbReference type="RefSeq" id="WP_261963355.1">
    <property type="nucleotide sequence ID" value="NZ_BAAAXA010000003.1"/>
</dbReference>
<evidence type="ECO:0000313" key="2">
    <source>
        <dbReference type="EMBL" id="GLL06634.1"/>
    </source>
</evidence>